<evidence type="ECO:0000259" key="12">
    <source>
        <dbReference type="Pfam" id="PF05698"/>
    </source>
</evidence>
<accession>A0A7V1LMS1</accession>
<feature type="domain" description="Trigger factor ribosome-binding bacterial" evidence="11">
    <location>
        <begin position="3"/>
        <end position="145"/>
    </location>
</feature>
<evidence type="ECO:0000256" key="6">
    <source>
        <dbReference type="ARBA" id="ARBA00023186"/>
    </source>
</evidence>
<feature type="domain" description="Trigger factor C-terminal" evidence="12">
    <location>
        <begin position="264"/>
        <end position="407"/>
    </location>
</feature>
<proteinExistence type="inferred from homology"/>
<keyword evidence="9" id="KW-0963">Cytoplasm</keyword>
<dbReference type="Gene3D" id="3.10.50.40">
    <property type="match status" value="1"/>
</dbReference>
<keyword evidence="5 9" id="KW-0697">Rotamase</keyword>
<dbReference type="PANTHER" id="PTHR30560:SF3">
    <property type="entry name" value="TRIGGER FACTOR-LIKE PROTEIN TIG, CHLOROPLASTIC"/>
    <property type="match status" value="1"/>
</dbReference>
<dbReference type="InterPro" id="IPR046357">
    <property type="entry name" value="PPIase_dom_sf"/>
</dbReference>
<dbReference type="GO" id="GO:0044183">
    <property type="term" value="F:protein folding chaperone"/>
    <property type="evidence" value="ECO:0007669"/>
    <property type="project" value="TreeGrafter"/>
</dbReference>
<dbReference type="PANTHER" id="PTHR30560">
    <property type="entry name" value="TRIGGER FACTOR CHAPERONE AND PEPTIDYL-PROLYL CIS/TRANS ISOMERASE"/>
    <property type="match status" value="1"/>
</dbReference>
<evidence type="ECO:0000256" key="3">
    <source>
        <dbReference type="ARBA" id="ARBA00013194"/>
    </source>
</evidence>
<evidence type="ECO:0000256" key="4">
    <source>
        <dbReference type="ARBA" id="ARBA00016902"/>
    </source>
</evidence>
<dbReference type="AlphaFoldDB" id="A0A7V1LMS1"/>
<evidence type="ECO:0000259" key="10">
    <source>
        <dbReference type="Pfam" id="PF00254"/>
    </source>
</evidence>
<keyword evidence="9" id="KW-0132">Cell division</keyword>
<dbReference type="SUPFAM" id="SSF54534">
    <property type="entry name" value="FKBP-like"/>
    <property type="match status" value="1"/>
</dbReference>
<comment type="caution">
    <text evidence="13">The sequence shown here is derived from an EMBL/GenBank/DDBJ whole genome shotgun (WGS) entry which is preliminary data.</text>
</comment>
<dbReference type="InterPro" id="IPR001179">
    <property type="entry name" value="PPIase_FKBP_dom"/>
</dbReference>
<dbReference type="GO" id="GO:0005737">
    <property type="term" value="C:cytoplasm"/>
    <property type="evidence" value="ECO:0007669"/>
    <property type="project" value="UniProtKB-SubCell"/>
</dbReference>
<comment type="function">
    <text evidence="9">Involved in protein export. Acts as a chaperone by maintaining the newly synthesized protein in an open conformation. Functions as a peptidyl-prolyl cis-trans isomerase.</text>
</comment>
<evidence type="ECO:0000256" key="7">
    <source>
        <dbReference type="ARBA" id="ARBA00023235"/>
    </source>
</evidence>
<dbReference type="Pfam" id="PF00254">
    <property type="entry name" value="FKBP_C"/>
    <property type="match status" value="1"/>
</dbReference>
<protein>
    <recommendedName>
        <fullName evidence="4 9">Trigger factor</fullName>
        <shortName evidence="9">TF</shortName>
        <ecNumber evidence="3 9">5.2.1.8</ecNumber>
    </recommendedName>
    <alternativeName>
        <fullName evidence="8 9">PPIase</fullName>
    </alternativeName>
</protein>
<dbReference type="Gene3D" id="1.10.3120.10">
    <property type="entry name" value="Trigger factor, C-terminal domain"/>
    <property type="match status" value="1"/>
</dbReference>
<dbReference type="SUPFAM" id="SSF109998">
    <property type="entry name" value="Triger factor/SurA peptide-binding domain-like"/>
    <property type="match status" value="1"/>
</dbReference>
<evidence type="ECO:0000313" key="13">
    <source>
        <dbReference type="EMBL" id="HED10848.1"/>
    </source>
</evidence>
<dbReference type="Pfam" id="PF05697">
    <property type="entry name" value="Trigger_N"/>
    <property type="match status" value="1"/>
</dbReference>
<evidence type="ECO:0000256" key="1">
    <source>
        <dbReference type="ARBA" id="ARBA00000971"/>
    </source>
</evidence>
<dbReference type="GO" id="GO:0051301">
    <property type="term" value="P:cell division"/>
    <property type="evidence" value="ECO:0007669"/>
    <property type="project" value="UniProtKB-KW"/>
</dbReference>
<dbReference type="Proteomes" id="UP000886005">
    <property type="component" value="Unassembled WGS sequence"/>
</dbReference>
<gene>
    <name evidence="9 13" type="primary">tig</name>
    <name evidence="13" type="ORF">ENJ10_09190</name>
</gene>
<evidence type="ECO:0000256" key="5">
    <source>
        <dbReference type="ARBA" id="ARBA00023110"/>
    </source>
</evidence>
<dbReference type="EMBL" id="DRLD01000255">
    <property type="protein sequence ID" value="HED10848.1"/>
    <property type="molecule type" value="Genomic_DNA"/>
</dbReference>
<feature type="domain" description="PPIase FKBP-type" evidence="10">
    <location>
        <begin position="157"/>
        <end position="232"/>
    </location>
</feature>
<keyword evidence="7 9" id="KW-0413">Isomerase</keyword>
<dbReference type="NCBIfam" id="TIGR00115">
    <property type="entry name" value="tig"/>
    <property type="match status" value="1"/>
</dbReference>
<comment type="domain">
    <text evidence="9">Consists of 3 domains; the N-terminus binds the ribosome, the middle domain has PPIase activity, while the C-terminus has intrinsic chaperone activity on its own.</text>
</comment>
<evidence type="ECO:0000256" key="8">
    <source>
        <dbReference type="ARBA" id="ARBA00029986"/>
    </source>
</evidence>
<dbReference type="GO" id="GO:0015031">
    <property type="term" value="P:protein transport"/>
    <property type="evidence" value="ECO:0007669"/>
    <property type="project" value="UniProtKB-UniRule"/>
</dbReference>
<dbReference type="Pfam" id="PF05698">
    <property type="entry name" value="Trigger_C"/>
    <property type="match status" value="1"/>
</dbReference>
<dbReference type="GO" id="GO:0043335">
    <property type="term" value="P:protein unfolding"/>
    <property type="evidence" value="ECO:0007669"/>
    <property type="project" value="TreeGrafter"/>
</dbReference>
<reference evidence="13" key="1">
    <citation type="journal article" date="2020" name="mSystems">
        <title>Genome- and Community-Level Interaction Insights into Carbon Utilization and Element Cycling Functions of Hydrothermarchaeota in Hydrothermal Sediment.</title>
        <authorList>
            <person name="Zhou Z."/>
            <person name="Liu Y."/>
            <person name="Xu W."/>
            <person name="Pan J."/>
            <person name="Luo Z.H."/>
            <person name="Li M."/>
        </authorList>
    </citation>
    <scope>NUCLEOTIDE SEQUENCE [LARGE SCALE GENOMIC DNA]</scope>
    <source>
        <strain evidence="13">HyVt-456</strain>
    </source>
</reference>
<evidence type="ECO:0000259" key="11">
    <source>
        <dbReference type="Pfam" id="PF05697"/>
    </source>
</evidence>
<dbReference type="GO" id="GO:0043022">
    <property type="term" value="F:ribosome binding"/>
    <property type="evidence" value="ECO:0007669"/>
    <property type="project" value="TreeGrafter"/>
</dbReference>
<organism evidence="13">
    <name type="scientific">Caldithrix abyssi</name>
    <dbReference type="NCBI Taxonomy" id="187145"/>
    <lineage>
        <taxon>Bacteria</taxon>
        <taxon>Pseudomonadati</taxon>
        <taxon>Calditrichota</taxon>
        <taxon>Calditrichia</taxon>
        <taxon>Calditrichales</taxon>
        <taxon>Calditrichaceae</taxon>
        <taxon>Caldithrix</taxon>
    </lineage>
</organism>
<dbReference type="PIRSF" id="PIRSF003095">
    <property type="entry name" value="Trigger_factor"/>
    <property type="match status" value="1"/>
</dbReference>
<dbReference type="InterPro" id="IPR027304">
    <property type="entry name" value="Trigger_fact/SurA_dom_sf"/>
</dbReference>
<dbReference type="GO" id="GO:0003755">
    <property type="term" value="F:peptidyl-prolyl cis-trans isomerase activity"/>
    <property type="evidence" value="ECO:0007669"/>
    <property type="project" value="UniProtKB-UniRule"/>
</dbReference>
<keyword evidence="6 9" id="KW-0143">Chaperone</keyword>
<comment type="subcellular location">
    <subcellularLocation>
        <location evidence="9">Cytoplasm</location>
    </subcellularLocation>
    <text evidence="9">About half TF is bound to the ribosome near the polypeptide exit tunnel while the other half is free in the cytoplasm.</text>
</comment>
<name>A0A7V1LMS1_CALAY</name>
<dbReference type="SUPFAM" id="SSF102735">
    <property type="entry name" value="Trigger factor ribosome-binding domain"/>
    <property type="match status" value="1"/>
</dbReference>
<dbReference type="InterPro" id="IPR036611">
    <property type="entry name" value="Trigger_fac_ribosome-bd_sf"/>
</dbReference>
<comment type="similarity">
    <text evidence="2 9">Belongs to the FKBP-type PPIase family. Tig subfamily.</text>
</comment>
<dbReference type="InterPro" id="IPR008881">
    <property type="entry name" value="Trigger_fac_ribosome-bd_bac"/>
</dbReference>
<dbReference type="EC" id="5.2.1.8" evidence="3 9"/>
<dbReference type="InterPro" id="IPR037041">
    <property type="entry name" value="Trigger_fac_C_sf"/>
</dbReference>
<dbReference type="InterPro" id="IPR008880">
    <property type="entry name" value="Trigger_fac_C"/>
</dbReference>
<dbReference type="InterPro" id="IPR005215">
    <property type="entry name" value="Trig_fac"/>
</dbReference>
<sequence length="419" mass="49134">MINAEIKKLSGCKKELNIVMPKADIEPIREKEILKVRKDVQVPGFRKGRAPLHMVKRQYGQYIEAYTMEAAVQEAVEKAITENDVKVVGMPEPKKVEFNDDGDLVMEVEVEVFPEVELKNYKGFEFVKDKYVVEDSFIEDQIQKLLKEHATRSEVDRPVEKGDVVLIDMQQLDEDGTPQENHKYTDISVTIGEARFDPDIEEQLIGKETGKTHRIIKEYPEDYPQKEVAGKKEYYDITVKKTEQVDLPELNDEFVQTLNPEIKTVEAFKEYMKKGMEAEYEKEAENRLQQELSQKIIDENPLEIPNALIERYLDNLVQDMKRRDPNADERALREYYRNEAEQNLKWMYLKDEIGKAENIEADEKDVEEFLNKIEDEKIRKLYDDIPSLKDEVKNNIRDQKVTEFLMENSEIKDNEIPLT</sequence>
<dbReference type="HAMAP" id="MF_00303">
    <property type="entry name" value="Trigger_factor_Tig"/>
    <property type="match status" value="1"/>
</dbReference>
<evidence type="ECO:0000256" key="9">
    <source>
        <dbReference type="HAMAP-Rule" id="MF_00303"/>
    </source>
</evidence>
<dbReference type="GO" id="GO:0051083">
    <property type="term" value="P:'de novo' cotranslational protein folding"/>
    <property type="evidence" value="ECO:0007669"/>
    <property type="project" value="TreeGrafter"/>
</dbReference>
<dbReference type="Gene3D" id="3.30.70.1050">
    <property type="entry name" value="Trigger factor ribosome-binding domain"/>
    <property type="match status" value="1"/>
</dbReference>
<keyword evidence="9" id="KW-0131">Cell cycle</keyword>
<evidence type="ECO:0000256" key="2">
    <source>
        <dbReference type="ARBA" id="ARBA00005464"/>
    </source>
</evidence>
<comment type="catalytic activity">
    <reaction evidence="1 9">
        <text>[protein]-peptidylproline (omega=180) = [protein]-peptidylproline (omega=0)</text>
        <dbReference type="Rhea" id="RHEA:16237"/>
        <dbReference type="Rhea" id="RHEA-COMP:10747"/>
        <dbReference type="Rhea" id="RHEA-COMP:10748"/>
        <dbReference type="ChEBI" id="CHEBI:83833"/>
        <dbReference type="ChEBI" id="CHEBI:83834"/>
        <dbReference type="EC" id="5.2.1.8"/>
    </reaction>
</comment>